<evidence type="ECO:0000259" key="1">
    <source>
        <dbReference type="Pfam" id="PF01272"/>
    </source>
</evidence>
<dbReference type="EMBL" id="VLJN01000006">
    <property type="protein sequence ID" value="TWG88170.1"/>
    <property type="molecule type" value="Genomic_DNA"/>
</dbReference>
<dbReference type="GO" id="GO:0070063">
    <property type="term" value="F:RNA polymerase binding"/>
    <property type="evidence" value="ECO:0007669"/>
    <property type="project" value="InterPro"/>
</dbReference>
<sequence>MNTTSELQQTIYLTELDVTRLERLAGRGAGAAMAEMLEDLLARAAIVPPQSVPRDVVTMNSVVSCALEGDPAPRRWTLVYPDSADFEAGRISVFSPVGQALLGARAGQTVSYRLPDGREQAITVVELAFQPEANGQYTL</sequence>
<keyword evidence="3" id="KW-1185">Reference proteome</keyword>
<dbReference type="Gene3D" id="3.10.50.30">
    <property type="entry name" value="Transcription elongation factor, GreA/GreB, C-terminal domain"/>
    <property type="match status" value="1"/>
</dbReference>
<accession>A0A562BTR1</accession>
<dbReference type="InterPro" id="IPR023459">
    <property type="entry name" value="Tscrpt_elong_fac_GreA/B_fam"/>
</dbReference>
<name>A0A562BTR1_9BURK</name>
<proteinExistence type="predicted"/>
<keyword evidence="2" id="KW-0808">Transferase</keyword>
<gene>
    <name evidence="2" type="ORF">L602_001400000850</name>
</gene>
<comment type="caution">
    <text evidence="2">The sequence shown here is derived from an EMBL/GenBank/DDBJ whole genome shotgun (WGS) entry which is preliminary data.</text>
</comment>
<dbReference type="SUPFAM" id="SSF54534">
    <property type="entry name" value="FKBP-like"/>
    <property type="match status" value="1"/>
</dbReference>
<dbReference type="NCBIfam" id="NF004396">
    <property type="entry name" value="PRK05753.1"/>
    <property type="match status" value="1"/>
</dbReference>
<dbReference type="GO" id="GO:0032784">
    <property type="term" value="P:regulation of DNA-templated transcription elongation"/>
    <property type="evidence" value="ECO:0007669"/>
    <property type="project" value="InterPro"/>
</dbReference>
<dbReference type="PANTHER" id="PTHR30437:SF5">
    <property type="entry name" value="REGULATOR OF NUCLEOSIDE DIPHOSPHATE KINASE"/>
    <property type="match status" value="1"/>
</dbReference>
<dbReference type="PANTHER" id="PTHR30437">
    <property type="entry name" value="TRANSCRIPTION ELONGATION FACTOR GREA"/>
    <property type="match status" value="1"/>
</dbReference>
<dbReference type="OrthoDB" id="192847at2"/>
<dbReference type="Proteomes" id="UP000318141">
    <property type="component" value="Unassembled WGS sequence"/>
</dbReference>
<evidence type="ECO:0000313" key="2">
    <source>
        <dbReference type="EMBL" id="TWG88170.1"/>
    </source>
</evidence>
<organism evidence="2 3">
    <name type="scientific">Cupriavidus gilardii J11</name>
    <dbReference type="NCBI Taxonomy" id="936133"/>
    <lineage>
        <taxon>Bacteria</taxon>
        <taxon>Pseudomonadati</taxon>
        <taxon>Pseudomonadota</taxon>
        <taxon>Betaproteobacteria</taxon>
        <taxon>Burkholderiales</taxon>
        <taxon>Burkholderiaceae</taxon>
        <taxon>Cupriavidus</taxon>
    </lineage>
</organism>
<reference evidence="2 3" key="1">
    <citation type="submission" date="2019-07" db="EMBL/GenBank/DDBJ databases">
        <title>Genome sequencing of lignin-degrading bacterial isolates.</title>
        <authorList>
            <person name="Gladden J."/>
        </authorList>
    </citation>
    <scope>NUCLEOTIDE SEQUENCE [LARGE SCALE GENOMIC DNA]</scope>
    <source>
        <strain evidence="2 3">J11</strain>
    </source>
</reference>
<evidence type="ECO:0000313" key="3">
    <source>
        <dbReference type="Proteomes" id="UP000318141"/>
    </source>
</evidence>
<dbReference type="GO" id="GO:0006354">
    <property type="term" value="P:DNA-templated transcription elongation"/>
    <property type="evidence" value="ECO:0007669"/>
    <property type="project" value="TreeGrafter"/>
</dbReference>
<keyword evidence="2" id="KW-0418">Kinase</keyword>
<dbReference type="InterPro" id="IPR036953">
    <property type="entry name" value="GreA/GreB_C_sf"/>
</dbReference>
<dbReference type="GO" id="GO:0003677">
    <property type="term" value="F:DNA binding"/>
    <property type="evidence" value="ECO:0007669"/>
    <property type="project" value="InterPro"/>
</dbReference>
<feature type="domain" description="Transcription elongation factor GreA/GreB C-terminal" evidence="1">
    <location>
        <begin position="53"/>
        <end position="126"/>
    </location>
</feature>
<dbReference type="GO" id="GO:0016301">
    <property type="term" value="F:kinase activity"/>
    <property type="evidence" value="ECO:0007669"/>
    <property type="project" value="UniProtKB-KW"/>
</dbReference>
<dbReference type="InterPro" id="IPR001437">
    <property type="entry name" value="Tscrpt_elong_fac_GreA/B_C"/>
</dbReference>
<dbReference type="AlphaFoldDB" id="A0A562BTR1"/>
<dbReference type="Pfam" id="PF01272">
    <property type="entry name" value="GreA_GreB"/>
    <property type="match status" value="1"/>
</dbReference>
<protein>
    <submittedName>
        <fullName evidence="2">Regulator of nucleoside diphosphate kinase</fullName>
    </submittedName>
</protein>